<dbReference type="RefSeq" id="WP_073392235.1">
    <property type="nucleotide sequence ID" value="NZ_FQVU01000007.1"/>
</dbReference>
<gene>
    <name evidence="1" type="ORF">SAMN05443575_4027</name>
</gene>
<evidence type="ECO:0000313" key="1">
    <source>
        <dbReference type="EMBL" id="SHH53770.1"/>
    </source>
</evidence>
<dbReference type="AlphaFoldDB" id="A0A1M5TSZ8"/>
<protein>
    <recommendedName>
        <fullName evidence="3">Hemerythrin HHE cation binding domain-containing protein</fullName>
    </recommendedName>
</protein>
<dbReference type="EMBL" id="FQVU01000007">
    <property type="protein sequence ID" value="SHH53770.1"/>
    <property type="molecule type" value="Genomic_DNA"/>
</dbReference>
<proteinExistence type="predicted"/>
<sequence>MEPVTNADTELAAVRARRAELRGTLDYVEITLAAPAYGRAVVWGETVHDALVTLAGDFAAHVEVTEGPGGLHQTILTGDVRLTHGVDQLTAEHQQLAAEIASLVVDSDGPVGKEHVTELRDRATALLAHLIRHRQRGADLVYEAYETDIGGAG</sequence>
<evidence type="ECO:0008006" key="3">
    <source>
        <dbReference type="Google" id="ProtNLM"/>
    </source>
</evidence>
<dbReference type="STRING" id="1206085.SAMN05443575_4027"/>
<keyword evidence="2" id="KW-1185">Reference proteome</keyword>
<organism evidence="1 2">
    <name type="scientific">Jatrophihabitans endophyticus</name>
    <dbReference type="NCBI Taxonomy" id="1206085"/>
    <lineage>
        <taxon>Bacteria</taxon>
        <taxon>Bacillati</taxon>
        <taxon>Actinomycetota</taxon>
        <taxon>Actinomycetes</taxon>
        <taxon>Jatrophihabitantales</taxon>
        <taxon>Jatrophihabitantaceae</taxon>
        <taxon>Jatrophihabitans</taxon>
    </lineage>
</organism>
<dbReference type="OrthoDB" id="263362at2"/>
<dbReference type="Proteomes" id="UP000186132">
    <property type="component" value="Unassembled WGS sequence"/>
</dbReference>
<reference evidence="1 2" key="1">
    <citation type="submission" date="2016-11" db="EMBL/GenBank/DDBJ databases">
        <authorList>
            <person name="Jaros S."/>
            <person name="Januszkiewicz K."/>
            <person name="Wedrychowicz H."/>
        </authorList>
    </citation>
    <scope>NUCLEOTIDE SEQUENCE [LARGE SCALE GENOMIC DNA]</scope>
    <source>
        <strain evidence="1 2">DSM 45627</strain>
    </source>
</reference>
<accession>A0A1M5TSZ8</accession>
<name>A0A1M5TSZ8_9ACTN</name>
<evidence type="ECO:0000313" key="2">
    <source>
        <dbReference type="Proteomes" id="UP000186132"/>
    </source>
</evidence>